<dbReference type="EMBL" id="JAPMXC010000006">
    <property type="protein sequence ID" value="MCY0388988.1"/>
    <property type="molecule type" value="Genomic_DNA"/>
</dbReference>
<dbReference type="RefSeq" id="WP_267848857.1">
    <property type="nucleotide sequence ID" value="NZ_JAPMXC010000006.1"/>
</dbReference>
<reference evidence="2" key="1">
    <citation type="submission" date="2022-11" db="EMBL/GenBank/DDBJ databases">
        <title>Robbsia betulipollinis sp. nov., isolated from pollen of birch (Betula pendula).</title>
        <authorList>
            <person name="Shi H."/>
            <person name="Ambika Manirajan B."/>
            <person name="Ratering S."/>
            <person name="Geissler-Plaum R."/>
            <person name="Schnell S."/>
        </authorList>
    </citation>
    <scope>NUCLEOTIDE SEQUENCE</scope>
    <source>
        <strain evidence="2">Bb-Pol-6</strain>
    </source>
</reference>
<organism evidence="2 3">
    <name type="scientific">Robbsia betulipollinis</name>
    <dbReference type="NCBI Taxonomy" id="2981849"/>
    <lineage>
        <taxon>Bacteria</taxon>
        <taxon>Pseudomonadati</taxon>
        <taxon>Pseudomonadota</taxon>
        <taxon>Betaproteobacteria</taxon>
        <taxon>Burkholderiales</taxon>
        <taxon>Burkholderiaceae</taxon>
        <taxon>Robbsia</taxon>
    </lineage>
</organism>
<accession>A0ABT3ZR07</accession>
<dbReference type="GO" id="GO:0016787">
    <property type="term" value="F:hydrolase activity"/>
    <property type="evidence" value="ECO:0007669"/>
    <property type="project" value="UniProtKB-KW"/>
</dbReference>
<dbReference type="InterPro" id="IPR001466">
    <property type="entry name" value="Beta-lactam-related"/>
</dbReference>
<keyword evidence="3" id="KW-1185">Reference proteome</keyword>
<dbReference type="SUPFAM" id="SSF56601">
    <property type="entry name" value="beta-lactamase/transpeptidase-like"/>
    <property type="match status" value="1"/>
</dbReference>
<name>A0ABT3ZR07_9BURK</name>
<sequence length="337" mass="36850">MDQIKTSLDSRLQRVMANRDVTGASVAYVRADAIEVAAIGQRDEVTAAPVTCDTVFPVASLTKPIVSYAVLQLADAGVLDLDEPLSRSIVPVVPDDPLSALITLRHVLTHTCGLQNVRGKDPIRMYFAPGSWFSYSSMGFTLMQSAVEARTGEGLEATVRRLVFSPLRMRLSSLELQDRFLSNLASPHEAKERIETHRPLTANASYTLHTTASDYGSFVAAVLRGDRLKPSTWATWLTANVMVPKDEIVHLHGTPSETESDIGWGLGWGVEPSHRAFFQWGKMTGIRAFVLGSLEQQAAVVLLTNSNKGLRLMADVTRDVLPGSHAAIRWLAENVSE</sequence>
<keyword evidence="2" id="KW-0378">Hydrolase</keyword>
<dbReference type="InterPro" id="IPR012338">
    <property type="entry name" value="Beta-lactam/transpept-like"/>
</dbReference>
<dbReference type="Pfam" id="PF00144">
    <property type="entry name" value="Beta-lactamase"/>
    <property type="match status" value="1"/>
</dbReference>
<feature type="domain" description="Beta-lactamase-related" evidence="1">
    <location>
        <begin position="8"/>
        <end position="313"/>
    </location>
</feature>
<protein>
    <submittedName>
        <fullName evidence="2">Serine hydrolase</fullName>
    </submittedName>
</protein>
<evidence type="ECO:0000313" key="2">
    <source>
        <dbReference type="EMBL" id="MCY0388988.1"/>
    </source>
</evidence>
<dbReference type="PANTHER" id="PTHR43283:SF18">
    <property type="match status" value="1"/>
</dbReference>
<comment type="caution">
    <text evidence="2">The sequence shown here is derived from an EMBL/GenBank/DDBJ whole genome shotgun (WGS) entry which is preliminary data.</text>
</comment>
<dbReference type="PANTHER" id="PTHR43283">
    <property type="entry name" value="BETA-LACTAMASE-RELATED"/>
    <property type="match status" value="1"/>
</dbReference>
<dbReference type="Proteomes" id="UP001082899">
    <property type="component" value="Unassembled WGS sequence"/>
</dbReference>
<dbReference type="Gene3D" id="3.40.710.10">
    <property type="entry name" value="DD-peptidase/beta-lactamase superfamily"/>
    <property type="match status" value="1"/>
</dbReference>
<evidence type="ECO:0000259" key="1">
    <source>
        <dbReference type="Pfam" id="PF00144"/>
    </source>
</evidence>
<dbReference type="InterPro" id="IPR050789">
    <property type="entry name" value="Diverse_Enzym_Activities"/>
</dbReference>
<proteinExistence type="predicted"/>
<gene>
    <name evidence="2" type="ORF">OVY01_17625</name>
</gene>
<evidence type="ECO:0000313" key="3">
    <source>
        <dbReference type="Proteomes" id="UP001082899"/>
    </source>
</evidence>